<feature type="domain" description="N-acetyltransferase" evidence="3">
    <location>
        <begin position="151"/>
        <end position="289"/>
    </location>
</feature>
<dbReference type="GO" id="GO:0016747">
    <property type="term" value="F:acyltransferase activity, transferring groups other than amino-acyl groups"/>
    <property type="evidence" value="ECO:0007669"/>
    <property type="project" value="InterPro"/>
</dbReference>
<evidence type="ECO:0000313" key="4">
    <source>
        <dbReference type="EMBL" id="ANU22325.1"/>
    </source>
</evidence>
<keyword evidence="2" id="KW-0012">Acyltransferase</keyword>
<dbReference type="Pfam" id="PF00583">
    <property type="entry name" value="Acetyltransf_1"/>
    <property type="match status" value="2"/>
</dbReference>
<feature type="domain" description="N-acetyltransferase" evidence="3">
    <location>
        <begin position="10"/>
        <end position="142"/>
    </location>
</feature>
<organism evidence="4 5">
    <name type="scientific">Planococcus donghaensis</name>
    <dbReference type="NCBI Taxonomy" id="414778"/>
    <lineage>
        <taxon>Bacteria</taxon>
        <taxon>Bacillati</taxon>
        <taxon>Bacillota</taxon>
        <taxon>Bacilli</taxon>
        <taxon>Bacillales</taxon>
        <taxon>Caryophanaceae</taxon>
        <taxon>Planococcus</taxon>
    </lineage>
</organism>
<dbReference type="Gene3D" id="3.40.630.30">
    <property type="match status" value="1"/>
</dbReference>
<dbReference type="OrthoDB" id="7163760at2"/>
<evidence type="ECO:0000259" key="3">
    <source>
        <dbReference type="PROSITE" id="PS51186"/>
    </source>
</evidence>
<name>A0A1C7EF46_9BACL</name>
<dbReference type="PANTHER" id="PTHR43420">
    <property type="entry name" value="ACETYLTRANSFERASE"/>
    <property type="match status" value="1"/>
</dbReference>
<proteinExistence type="predicted"/>
<dbReference type="RefSeq" id="WP_065525445.1">
    <property type="nucleotide sequence ID" value="NZ_CP016543.2"/>
</dbReference>
<accession>A0A1C7EF46</accession>
<keyword evidence="1" id="KW-0808">Transferase</keyword>
<dbReference type="InterPro" id="IPR050680">
    <property type="entry name" value="YpeA/RimI_acetyltransf"/>
</dbReference>
<dbReference type="STRING" id="414778.BCM40_02735"/>
<dbReference type="PANTHER" id="PTHR43420:SF47">
    <property type="entry name" value="N-ACETYLTRANSFERASE DOMAIN-CONTAINING PROTEIN"/>
    <property type="match status" value="1"/>
</dbReference>
<dbReference type="InterPro" id="IPR016181">
    <property type="entry name" value="Acyl_CoA_acyltransferase"/>
</dbReference>
<dbReference type="InterPro" id="IPR000182">
    <property type="entry name" value="GNAT_dom"/>
</dbReference>
<keyword evidence="5" id="KW-1185">Reference proteome</keyword>
<evidence type="ECO:0000256" key="1">
    <source>
        <dbReference type="ARBA" id="ARBA00022679"/>
    </source>
</evidence>
<gene>
    <name evidence="4" type="ORF">BCM40_02735</name>
</gene>
<dbReference type="CDD" id="cd04301">
    <property type="entry name" value="NAT_SF"/>
    <property type="match status" value="2"/>
</dbReference>
<protein>
    <submittedName>
        <fullName evidence="4">GNAT family N-acetyltransferase</fullName>
    </submittedName>
</protein>
<evidence type="ECO:0000256" key="2">
    <source>
        <dbReference type="ARBA" id="ARBA00023315"/>
    </source>
</evidence>
<dbReference type="SUPFAM" id="SSF55729">
    <property type="entry name" value="Acyl-CoA N-acyltransferases (Nat)"/>
    <property type="match status" value="1"/>
</dbReference>
<evidence type="ECO:0000313" key="5">
    <source>
        <dbReference type="Proteomes" id="UP000092495"/>
    </source>
</evidence>
<dbReference type="PROSITE" id="PS51186">
    <property type="entry name" value="GNAT"/>
    <property type="match status" value="2"/>
</dbReference>
<dbReference type="AlphaFoldDB" id="A0A1C7EF46"/>
<dbReference type="KEGG" id="pdg:BCM40_02735"/>
<reference evidence="4" key="1">
    <citation type="submission" date="2016-10" db="EMBL/GenBank/DDBJ databases">
        <authorList>
            <person name="See-Too W.S."/>
        </authorList>
    </citation>
    <scope>NUCLEOTIDE SEQUENCE</scope>
    <source>
        <strain evidence="4">DSM 22276</strain>
    </source>
</reference>
<dbReference type="Proteomes" id="UP000092495">
    <property type="component" value="Chromosome"/>
</dbReference>
<dbReference type="EMBL" id="CP016543">
    <property type="protein sequence ID" value="ANU22325.1"/>
    <property type="molecule type" value="Genomic_DNA"/>
</dbReference>
<sequence length="289" mass="32571">MELSLSISSFPVDEQTASDMATLLEGLSAECKTVLHPSLWRAADARGFVVLAYTEQEELIGFAAAADMVGLHHYEWSLYVHPEYRRLSLGTALADGISHGLAQRQAESELVAFVNDVEIAGFMESLAYELDFHEILLSATPIPKSERPNDLTIAPFEDQAEELSELLTSSFDDTILPILEHNMVDPEREIWLLQKDQQVLATATLVVEEQVLWITAFAVHPNHQGKGYGKQLLKWCRELAYERKLNSVYLDVETDNQALHVYEKSGFVRMQTVSYWKSKGDLSNPTRNN</sequence>